<dbReference type="FunFam" id="2.40.50.140:FF:000011">
    <property type="entry name" value="30S ribosomal protein S1"/>
    <property type="match status" value="2"/>
</dbReference>
<protein>
    <recommendedName>
        <fullName evidence="6">30S ribosomal protein S1</fullName>
    </recommendedName>
</protein>
<keyword evidence="4 6" id="KW-0689">Ribosomal protein</keyword>
<dbReference type="PROSITE" id="PS50126">
    <property type="entry name" value="S1"/>
    <property type="match status" value="6"/>
</dbReference>
<keyword evidence="2" id="KW-0677">Repeat</keyword>
<evidence type="ECO:0000256" key="6">
    <source>
        <dbReference type="PIRNR" id="PIRNR002111"/>
    </source>
</evidence>
<comment type="function">
    <text evidence="6">Binds mRNA; thus facilitating recognition of the initiation point. It is needed to translate mRNA with a short Shine-Dalgarno (SD) purine-rich sequence.</text>
</comment>
<feature type="domain" description="S1 motif" evidence="7">
    <location>
        <begin position="101"/>
        <end position="166"/>
    </location>
</feature>
<dbReference type="NCBIfam" id="TIGR00717">
    <property type="entry name" value="rpsA"/>
    <property type="match status" value="1"/>
</dbReference>
<dbReference type="CDD" id="cd04465">
    <property type="entry name" value="S1_RPS1_repeat_ec2_hs2"/>
    <property type="match status" value="1"/>
</dbReference>
<dbReference type="PANTHER" id="PTHR10724:SF7">
    <property type="entry name" value="SMALL RIBOSOMAL SUBUNIT PROTEIN BS1C"/>
    <property type="match status" value="1"/>
</dbReference>
<evidence type="ECO:0000256" key="1">
    <source>
        <dbReference type="ARBA" id="ARBA00006767"/>
    </source>
</evidence>
<dbReference type="InterPro" id="IPR003029">
    <property type="entry name" value="S1_domain"/>
</dbReference>
<comment type="similarity">
    <text evidence="1 6">Belongs to the bacterial ribosomal protein bS1 family.</text>
</comment>
<organism evidence="8 9">
    <name type="scientific">Tichowtungia aerotolerans</name>
    <dbReference type="NCBI Taxonomy" id="2697043"/>
    <lineage>
        <taxon>Bacteria</taxon>
        <taxon>Pseudomonadati</taxon>
        <taxon>Kiritimatiellota</taxon>
        <taxon>Tichowtungiia</taxon>
        <taxon>Tichowtungiales</taxon>
        <taxon>Tichowtungiaceae</taxon>
        <taxon>Tichowtungia</taxon>
    </lineage>
</organism>
<dbReference type="EMBL" id="CP047593">
    <property type="protein sequence ID" value="QHI70973.1"/>
    <property type="molecule type" value="Genomic_DNA"/>
</dbReference>
<evidence type="ECO:0000313" key="9">
    <source>
        <dbReference type="Proteomes" id="UP000464954"/>
    </source>
</evidence>
<evidence type="ECO:0000256" key="4">
    <source>
        <dbReference type="ARBA" id="ARBA00022980"/>
    </source>
</evidence>
<sequence length="564" mass="62458">MDPAAVDAMYNNTLKDFTTGSIVPGKVLRIHDGEVLIDIGYKSEGIVDGNEFDNIDELAVGSEVEVLLECLEDKHGMVILSKKRAEQQRKWDHIVNECEEGSIVEGTITRAIKGGFIVDIGADAFLPGSQVDVVPVRNVDDYIGQTLEVKILKINKERKNIVVSRREIIEESRREQKLKLLGEIKTGQVRKGTVKNITDFGAFVDLDGIDGLLHVTDMSWGRINHPSEMVKVGDELEVMILDIDLEKERISLGLKQTLSNPWEDIDAKYPIGARIQGKVVSLAPYGAFVQIEEGVEGLVHVSEISWTKRIQRASDVLKVGDEVAAVVLSINTDEKKISLGMRQTEENPWEMAALKYPIGSLVHGKVRNFTSYGAFVEIEDGVDGMIHVSDMSWTRKINHPSEVLKKGDEVDTIVLEIDASNQRISLGLKQAQEDPWARITDTYKEGQKINGKVTKLTNFGAFVELEDGIDGLVHISQISNERVEKVKDVLNIGDEVEARIVKIDPVEHRIGLSIKAAAIADEDFEISDDLLTGLKPGEELVDLSSAFDDLNLGGEEWHPGDKAE</sequence>
<dbReference type="CDD" id="cd05687">
    <property type="entry name" value="S1_RPS1_repeat_ec1_hs1"/>
    <property type="match status" value="1"/>
</dbReference>
<dbReference type="InterPro" id="IPR050437">
    <property type="entry name" value="Ribos_protein_bS1-like"/>
</dbReference>
<dbReference type="PIRSF" id="PIRSF002111">
    <property type="entry name" value="RpsA"/>
    <property type="match status" value="1"/>
</dbReference>
<reference evidence="8 9" key="1">
    <citation type="submission" date="2020-01" db="EMBL/GenBank/DDBJ databases">
        <title>Ponticoccus aerotolerans gen. nov., sp. nov., an anaerobic bacterium and proposal of Ponticoccusceae fam. nov., Ponticoccusles ord. nov. and Ponticoccuse classis nov. in the phylum Kiritimatiellaeota.</title>
        <authorList>
            <person name="Zhou L.Y."/>
            <person name="Du Z.J."/>
        </authorList>
    </citation>
    <scope>NUCLEOTIDE SEQUENCE [LARGE SCALE GENOMIC DNA]</scope>
    <source>
        <strain evidence="8 9">S-5007</strain>
    </source>
</reference>
<dbReference type="GO" id="GO:0003729">
    <property type="term" value="F:mRNA binding"/>
    <property type="evidence" value="ECO:0007669"/>
    <property type="project" value="UniProtKB-ARBA"/>
</dbReference>
<feature type="domain" description="S1 motif" evidence="7">
    <location>
        <begin position="359"/>
        <end position="429"/>
    </location>
</feature>
<dbReference type="InterPro" id="IPR000110">
    <property type="entry name" value="Ribosomal_bS1"/>
</dbReference>
<evidence type="ECO:0000256" key="2">
    <source>
        <dbReference type="ARBA" id="ARBA00022737"/>
    </source>
</evidence>
<accession>A0A6P1MCY2</accession>
<evidence type="ECO:0000313" key="8">
    <source>
        <dbReference type="EMBL" id="QHI70973.1"/>
    </source>
</evidence>
<dbReference type="GO" id="GO:0022627">
    <property type="term" value="C:cytosolic small ribosomal subunit"/>
    <property type="evidence" value="ECO:0007669"/>
    <property type="project" value="TreeGrafter"/>
</dbReference>
<dbReference type="Pfam" id="PF00575">
    <property type="entry name" value="S1"/>
    <property type="match status" value="6"/>
</dbReference>
<dbReference type="InterPro" id="IPR035104">
    <property type="entry name" value="Ribosomal_protein_S1-like"/>
</dbReference>
<keyword evidence="3 6" id="KW-0694">RNA-binding</keyword>
<dbReference type="RefSeq" id="WP_160630145.1">
    <property type="nucleotide sequence ID" value="NZ_CP047593.1"/>
</dbReference>
<name>A0A6P1MCY2_9BACT</name>
<dbReference type="NCBIfam" id="NF004952">
    <property type="entry name" value="PRK06299.1-2"/>
    <property type="match status" value="1"/>
</dbReference>
<feature type="domain" description="S1 motif" evidence="7">
    <location>
        <begin position="20"/>
        <end position="83"/>
    </location>
</feature>
<dbReference type="InterPro" id="IPR012340">
    <property type="entry name" value="NA-bd_OB-fold"/>
</dbReference>
<dbReference type="AlphaFoldDB" id="A0A6P1MCY2"/>
<gene>
    <name evidence="8" type="ORF">GT409_15700</name>
</gene>
<feature type="domain" description="S1 motif" evidence="7">
    <location>
        <begin position="446"/>
        <end position="515"/>
    </location>
</feature>
<dbReference type="KEGG" id="taer:GT409_15700"/>
<keyword evidence="9" id="KW-1185">Reference proteome</keyword>
<evidence type="ECO:0000259" key="7">
    <source>
        <dbReference type="PROSITE" id="PS50126"/>
    </source>
</evidence>
<dbReference type="FunFam" id="2.40.50.140:FF:000018">
    <property type="entry name" value="30S ribosomal protein S1"/>
    <property type="match status" value="1"/>
</dbReference>
<dbReference type="GO" id="GO:0003735">
    <property type="term" value="F:structural constituent of ribosome"/>
    <property type="evidence" value="ECO:0007669"/>
    <property type="project" value="InterPro"/>
</dbReference>
<proteinExistence type="inferred from homology"/>
<feature type="domain" description="S1 motif" evidence="7">
    <location>
        <begin position="187"/>
        <end position="255"/>
    </location>
</feature>
<dbReference type="SUPFAM" id="SSF50249">
    <property type="entry name" value="Nucleic acid-binding proteins"/>
    <property type="match status" value="6"/>
</dbReference>
<keyword evidence="5 6" id="KW-0687">Ribonucleoprotein</keyword>
<dbReference type="FunFam" id="2.40.50.140:FF:000051">
    <property type="entry name" value="RNA-binding transcriptional accessory protein"/>
    <property type="match status" value="1"/>
</dbReference>
<dbReference type="GO" id="GO:0006412">
    <property type="term" value="P:translation"/>
    <property type="evidence" value="ECO:0007669"/>
    <property type="project" value="InterPro"/>
</dbReference>
<feature type="domain" description="S1 motif" evidence="7">
    <location>
        <begin position="272"/>
        <end position="342"/>
    </location>
</feature>
<evidence type="ECO:0000256" key="3">
    <source>
        <dbReference type="ARBA" id="ARBA00022884"/>
    </source>
</evidence>
<dbReference type="CDD" id="cd05688">
    <property type="entry name" value="S1_RPS1_repeat_ec3"/>
    <property type="match status" value="1"/>
</dbReference>
<dbReference type="PRINTS" id="PR00681">
    <property type="entry name" value="RIBOSOMALS1"/>
</dbReference>
<dbReference type="Gene3D" id="2.40.50.140">
    <property type="entry name" value="Nucleic acid-binding proteins"/>
    <property type="match status" value="6"/>
</dbReference>
<evidence type="ECO:0000256" key="5">
    <source>
        <dbReference type="ARBA" id="ARBA00023274"/>
    </source>
</evidence>
<dbReference type="SMART" id="SM00316">
    <property type="entry name" value="S1"/>
    <property type="match status" value="6"/>
</dbReference>
<dbReference type="PANTHER" id="PTHR10724">
    <property type="entry name" value="30S RIBOSOMAL PROTEIN S1"/>
    <property type="match status" value="1"/>
</dbReference>
<dbReference type="Proteomes" id="UP000464954">
    <property type="component" value="Chromosome"/>
</dbReference>